<comment type="caution">
    <text evidence="3">The sequence shown here is derived from an EMBL/GenBank/DDBJ whole genome shotgun (WGS) entry which is preliminary data.</text>
</comment>
<dbReference type="AlphaFoldDB" id="A0A955I8C9"/>
<feature type="transmembrane region" description="Helical" evidence="2">
    <location>
        <begin position="167"/>
        <end position="188"/>
    </location>
</feature>
<protein>
    <submittedName>
        <fullName evidence="3">YggT family protein</fullName>
    </submittedName>
</protein>
<name>A0A955I8C9_9BACT</name>
<feature type="transmembrane region" description="Helical" evidence="2">
    <location>
        <begin position="12"/>
        <end position="31"/>
    </location>
</feature>
<feature type="transmembrane region" description="Helical" evidence="2">
    <location>
        <begin position="76"/>
        <end position="98"/>
    </location>
</feature>
<feature type="transmembrane region" description="Helical" evidence="2">
    <location>
        <begin position="43"/>
        <end position="64"/>
    </location>
</feature>
<evidence type="ECO:0000313" key="4">
    <source>
        <dbReference type="Proteomes" id="UP000745577"/>
    </source>
</evidence>
<reference evidence="3" key="1">
    <citation type="submission" date="2020-04" db="EMBL/GenBank/DDBJ databases">
        <authorList>
            <person name="Zhang T."/>
        </authorList>
    </citation>
    <scope>NUCLEOTIDE SEQUENCE</scope>
    <source>
        <strain evidence="3">HKST-UBA15</strain>
    </source>
</reference>
<feature type="compositionally biased region" description="Polar residues" evidence="1">
    <location>
        <begin position="232"/>
        <end position="334"/>
    </location>
</feature>
<keyword evidence="2" id="KW-1133">Transmembrane helix</keyword>
<organism evidence="3 4">
    <name type="scientific">Candidatus Dojkabacteria bacterium</name>
    <dbReference type="NCBI Taxonomy" id="2099670"/>
    <lineage>
        <taxon>Bacteria</taxon>
        <taxon>Candidatus Dojkabacteria</taxon>
    </lineage>
</organism>
<evidence type="ECO:0000256" key="2">
    <source>
        <dbReference type="SAM" id="Phobius"/>
    </source>
</evidence>
<dbReference type="Proteomes" id="UP000745577">
    <property type="component" value="Unassembled WGS sequence"/>
</dbReference>
<gene>
    <name evidence="3" type="ORF">KC675_05015</name>
</gene>
<keyword evidence="2" id="KW-0472">Membrane</keyword>
<dbReference type="EMBL" id="JAGQLL010000076">
    <property type="protein sequence ID" value="MCA9380512.1"/>
    <property type="molecule type" value="Genomic_DNA"/>
</dbReference>
<keyword evidence="2" id="KW-0812">Transmembrane</keyword>
<reference evidence="3" key="2">
    <citation type="journal article" date="2021" name="Microbiome">
        <title>Successional dynamics and alternative stable states in a saline activated sludge microbial community over 9 years.</title>
        <authorList>
            <person name="Wang Y."/>
            <person name="Ye J."/>
            <person name="Ju F."/>
            <person name="Liu L."/>
            <person name="Boyd J.A."/>
            <person name="Deng Y."/>
            <person name="Parks D.H."/>
            <person name="Jiang X."/>
            <person name="Yin X."/>
            <person name="Woodcroft B.J."/>
            <person name="Tyson G.W."/>
            <person name="Hugenholtz P."/>
            <person name="Polz M.F."/>
            <person name="Zhang T."/>
        </authorList>
    </citation>
    <scope>NUCLEOTIDE SEQUENCE</scope>
    <source>
        <strain evidence="3">HKST-UBA15</strain>
    </source>
</reference>
<proteinExistence type="predicted"/>
<evidence type="ECO:0000256" key="1">
    <source>
        <dbReference type="SAM" id="MobiDB-lite"/>
    </source>
</evidence>
<evidence type="ECO:0000313" key="3">
    <source>
        <dbReference type="EMBL" id="MCA9380512.1"/>
    </source>
</evidence>
<feature type="region of interest" description="Disordered" evidence="1">
    <location>
        <begin position="207"/>
        <end position="351"/>
    </location>
</feature>
<sequence>MNLESIKVKLKVGVYITLSVIVAVIIVRILLKLLGANEVSQFAVFWYDLSYYFVGVFEGIYPVIAPNASNLIFETHSVVAVIVYTLLAGILSKSLTSISATSTINRIKEVLDVIFKVIEFFLGFRFILKLTGASETADFVQFIYSASSIVYKPFTGLLPTYEFGTNATFLLEISTLIAIVVVIIFDVLSDIMISTIKKASLSAPTQVKKPETNLPLTEQKLAQPVTPPPTESGYTSPQNQTNPTGVNGNYQNPNPYATNQPSYQTVPPTYNSTPQPQGQNFNFNIGQAPVNTPQTTPEQPSYVDQRSINVYPTEPTTQPTDSFSALPSDKTNSMLGEDKPQQLPGESTTVN</sequence>
<accession>A0A955I8C9</accession>